<evidence type="ECO:0000259" key="7">
    <source>
        <dbReference type="Pfam" id="PF01494"/>
    </source>
</evidence>
<name>A0A1V8SDP9_9PEZI</name>
<dbReference type="PANTHER" id="PTHR47178">
    <property type="entry name" value="MONOOXYGENASE, FAD-BINDING"/>
    <property type="match status" value="1"/>
</dbReference>
<dbReference type="SUPFAM" id="SSF51905">
    <property type="entry name" value="FAD/NAD(P)-binding domain"/>
    <property type="match status" value="1"/>
</dbReference>
<dbReference type="AlphaFoldDB" id="A0A1V8SDP9"/>
<keyword evidence="4" id="KW-0560">Oxidoreductase</keyword>
<dbReference type="EMBL" id="NAJO01000056">
    <property type="protein sequence ID" value="OQN97275.1"/>
    <property type="molecule type" value="Genomic_DNA"/>
</dbReference>
<evidence type="ECO:0000256" key="6">
    <source>
        <dbReference type="SAM" id="SignalP"/>
    </source>
</evidence>
<comment type="caution">
    <text evidence="8">The sequence shown here is derived from an EMBL/GenBank/DDBJ whole genome shotgun (WGS) entry which is preliminary data.</text>
</comment>
<proteinExistence type="predicted"/>
<keyword evidence="6" id="KW-0732">Signal</keyword>
<evidence type="ECO:0000256" key="3">
    <source>
        <dbReference type="ARBA" id="ARBA00022827"/>
    </source>
</evidence>
<keyword evidence="9" id="KW-1185">Reference proteome</keyword>
<accession>A0A1V8SDP9</accession>
<keyword evidence="3" id="KW-0274">FAD</keyword>
<dbReference type="InterPro" id="IPR002938">
    <property type="entry name" value="FAD-bd"/>
</dbReference>
<keyword evidence="5" id="KW-0503">Monooxygenase</keyword>
<dbReference type="InParanoid" id="A0A1V8SDP9"/>
<dbReference type="STRING" id="1507870.A0A1V8SDP9"/>
<dbReference type="Pfam" id="PF01494">
    <property type="entry name" value="FAD_binding_3"/>
    <property type="match status" value="1"/>
</dbReference>
<organism evidence="8 9">
    <name type="scientific">Cryoendolithus antarcticus</name>
    <dbReference type="NCBI Taxonomy" id="1507870"/>
    <lineage>
        <taxon>Eukaryota</taxon>
        <taxon>Fungi</taxon>
        <taxon>Dikarya</taxon>
        <taxon>Ascomycota</taxon>
        <taxon>Pezizomycotina</taxon>
        <taxon>Dothideomycetes</taxon>
        <taxon>Dothideomycetidae</taxon>
        <taxon>Cladosporiales</taxon>
        <taxon>Cladosporiaceae</taxon>
        <taxon>Cryoendolithus</taxon>
    </lineage>
</organism>
<evidence type="ECO:0000313" key="8">
    <source>
        <dbReference type="EMBL" id="OQN97275.1"/>
    </source>
</evidence>
<feature type="domain" description="FAD-binding" evidence="7">
    <location>
        <begin position="5"/>
        <end position="166"/>
    </location>
</feature>
<evidence type="ECO:0000256" key="4">
    <source>
        <dbReference type="ARBA" id="ARBA00023002"/>
    </source>
</evidence>
<dbReference type="OrthoDB" id="47494at2759"/>
<reference evidence="9" key="1">
    <citation type="submission" date="2017-03" db="EMBL/GenBank/DDBJ databases">
        <title>Genomes of endolithic fungi from Antarctica.</title>
        <authorList>
            <person name="Coleine C."/>
            <person name="Masonjones S."/>
            <person name="Stajich J.E."/>
        </authorList>
    </citation>
    <scope>NUCLEOTIDE SEQUENCE [LARGE SCALE GENOMIC DNA]</scope>
    <source>
        <strain evidence="9">CCFEE 5527</strain>
    </source>
</reference>
<dbReference type="PANTHER" id="PTHR47178:SF1">
    <property type="entry name" value="FAD-BINDING DOMAIN-CONTAINING PROTEIN-RELATED"/>
    <property type="match status" value="1"/>
</dbReference>
<keyword evidence="2" id="KW-0285">Flavoprotein</keyword>
<evidence type="ECO:0000256" key="2">
    <source>
        <dbReference type="ARBA" id="ARBA00022630"/>
    </source>
</evidence>
<dbReference type="Proteomes" id="UP000192596">
    <property type="component" value="Unassembled WGS sequence"/>
</dbReference>
<gene>
    <name evidence="8" type="ORF">B0A48_16817</name>
</gene>
<dbReference type="GO" id="GO:0004497">
    <property type="term" value="F:monooxygenase activity"/>
    <property type="evidence" value="ECO:0007669"/>
    <property type="project" value="UniProtKB-KW"/>
</dbReference>
<dbReference type="GO" id="GO:0071949">
    <property type="term" value="F:FAD binding"/>
    <property type="evidence" value="ECO:0007669"/>
    <property type="project" value="InterPro"/>
</dbReference>
<feature type="chain" id="PRO_5012618986" description="FAD-binding domain-containing protein" evidence="6">
    <location>
        <begin position="20"/>
        <end position="412"/>
    </location>
</feature>
<evidence type="ECO:0000256" key="5">
    <source>
        <dbReference type="ARBA" id="ARBA00023033"/>
    </source>
</evidence>
<feature type="signal peptide" evidence="6">
    <location>
        <begin position="1"/>
        <end position="19"/>
    </location>
</feature>
<dbReference type="Gene3D" id="3.50.50.60">
    <property type="entry name" value="FAD/NAD(P)-binding domain"/>
    <property type="match status" value="1"/>
</dbReference>
<evidence type="ECO:0000313" key="9">
    <source>
        <dbReference type="Proteomes" id="UP000192596"/>
    </source>
</evidence>
<comment type="cofactor">
    <cofactor evidence="1">
        <name>FAD</name>
        <dbReference type="ChEBI" id="CHEBI:57692"/>
    </cofactor>
</comment>
<evidence type="ECO:0000256" key="1">
    <source>
        <dbReference type="ARBA" id="ARBA00001974"/>
    </source>
</evidence>
<dbReference type="InterPro" id="IPR036188">
    <property type="entry name" value="FAD/NAD-bd_sf"/>
</dbReference>
<dbReference type="PRINTS" id="PR00420">
    <property type="entry name" value="RNGMNOXGNASE"/>
</dbReference>
<protein>
    <recommendedName>
        <fullName evidence="7">FAD-binding domain-containing protein</fullName>
    </recommendedName>
</protein>
<sequence length="412" mass="46045">MANSHVLIIGGGIAGLLLAQALKREGIAFTVFERDPDAYFRGWGLTLHWVLDTFLSLLPQHLIDRIPETLVDPVAAARGENGRFPFFDLQSGETRWVVPPTKRLRMSREKLRRLLMDGIDVQWSKELTAITESPDGIEAHFGETTHTGSHLVGCDGGRSKTRQLLCTASGYDARSQPLPVRLLGASVACSVSVGQRMQQLDPYFFQGGDPQTNSFHFFSFLDTPANNDREESDTFDCQIIVSWPYRKGFLDRDEATEVPVGNAERLRLMKAISRDWTSPFRDVVQCIPEETQVQSIRLEDWMPEMGAWSHMGGRATLMSDAAHAMTMYRGEAANHGITDVRRWLNAHLEVLKAQEPGKEALATACSSYEQEMIERTRVAVLASRQACLDAHDYSRISDTSPLVSRRAIVAVP</sequence>